<dbReference type="GeneID" id="105446529"/>
<dbReference type="GO" id="GO:0035725">
    <property type="term" value="P:sodium ion transmembrane transport"/>
    <property type="evidence" value="ECO:0000318"/>
    <property type="project" value="GO_Central"/>
</dbReference>
<dbReference type="KEGG" id="spu:105446529"/>
<protein>
    <submittedName>
        <fullName evidence="14">Uncharacterized protein</fullName>
    </submittedName>
</protein>
<feature type="compositionally biased region" description="Low complexity" evidence="12">
    <location>
        <begin position="174"/>
        <end position="190"/>
    </location>
</feature>
<evidence type="ECO:0000256" key="3">
    <source>
        <dbReference type="ARBA" id="ARBA00022461"/>
    </source>
</evidence>
<dbReference type="InParanoid" id="A0A7M7SUJ3"/>
<keyword evidence="6" id="KW-0915">Sodium</keyword>
<keyword evidence="8 13" id="KW-0472">Membrane</keyword>
<keyword evidence="10 11" id="KW-0407">Ion channel</keyword>
<evidence type="ECO:0000256" key="1">
    <source>
        <dbReference type="ARBA" id="ARBA00004141"/>
    </source>
</evidence>
<comment type="similarity">
    <text evidence="11">Belongs to the amiloride-sensitive sodium channel (TC 1.A.6) family.</text>
</comment>
<organism evidence="14 15">
    <name type="scientific">Strongylocentrotus purpuratus</name>
    <name type="common">Purple sea urchin</name>
    <dbReference type="NCBI Taxonomy" id="7668"/>
    <lineage>
        <taxon>Eukaryota</taxon>
        <taxon>Metazoa</taxon>
        <taxon>Echinodermata</taxon>
        <taxon>Eleutherozoa</taxon>
        <taxon>Echinozoa</taxon>
        <taxon>Echinoidea</taxon>
        <taxon>Euechinoidea</taxon>
        <taxon>Echinacea</taxon>
        <taxon>Camarodonta</taxon>
        <taxon>Echinidea</taxon>
        <taxon>Strongylocentrotidae</taxon>
        <taxon>Strongylocentrotus</taxon>
    </lineage>
</organism>
<evidence type="ECO:0000256" key="13">
    <source>
        <dbReference type="SAM" id="Phobius"/>
    </source>
</evidence>
<evidence type="ECO:0000256" key="8">
    <source>
        <dbReference type="ARBA" id="ARBA00023136"/>
    </source>
</evidence>
<evidence type="ECO:0000256" key="5">
    <source>
        <dbReference type="ARBA" id="ARBA00022989"/>
    </source>
</evidence>
<comment type="subcellular location">
    <subcellularLocation>
        <location evidence="1">Membrane</location>
        <topology evidence="1">Multi-pass membrane protein</topology>
    </subcellularLocation>
</comment>
<proteinExistence type="inferred from homology"/>
<evidence type="ECO:0000256" key="9">
    <source>
        <dbReference type="ARBA" id="ARBA00023201"/>
    </source>
</evidence>
<dbReference type="InterPro" id="IPR001873">
    <property type="entry name" value="ENaC"/>
</dbReference>
<dbReference type="Pfam" id="PF00858">
    <property type="entry name" value="ASC"/>
    <property type="match status" value="1"/>
</dbReference>
<keyword evidence="4 11" id="KW-0812">Transmembrane</keyword>
<evidence type="ECO:0000256" key="11">
    <source>
        <dbReference type="RuleBase" id="RU000679"/>
    </source>
</evidence>
<dbReference type="PANTHER" id="PTHR11690">
    <property type="entry name" value="AMILORIDE-SENSITIVE SODIUM CHANNEL-RELATED"/>
    <property type="match status" value="1"/>
</dbReference>
<accession>A0A7M7SUJ3</accession>
<keyword evidence="3 11" id="KW-0894">Sodium channel</keyword>
<evidence type="ECO:0000313" key="15">
    <source>
        <dbReference type="Proteomes" id="UP000007110"/>
    </source>
</evidence>
<reference evidence="15" key="1">
    <citation type="submission" date="2015-02" db="EMBL/GenBank/DDBJ databases">
        <title>Genome sequencing for Strongylocentrotus purpuratus.</title>
        <authorList>
            <person name="Murali S."/>
            <person name="Liu Y."/>
            <person name="Vee V."/>
            <person name="English A."/>
            <person name="Wang M."/>
            <person name="Skinner E."/>
            <person name="Han Y."/>
            <person name="Muzny D.M."/>
            <person name="Worley K.C."/>
            <person name="Gibbs R.A."/>
        </authorList>
    </citation>
    <scope>NUCLEOTIDE SEQUENCE</scope>
</reference>
<feature type="region of interest" description="Disordered" evidence="12">
    <location>
        <begin position="167"/>
        <end position="191"/>
    </location>
</feature>
<dbReference type="PANTHER" id="PTHR11690:SF248">
    <property type="entry name" value="PICKPOCKET 17, ISOFORM A"/>
    <property type="match status" value="1"/>
</dbReference>
<dbReference type="GO" id="GO:0005886">
    <property type="term" value="C:plasma membrane"/>
    <property type="evidence" value="ECO:0000318"/>
    <property type="project" value="GO_Central"/>
</dbReference>
<keyword evidence="2 11" id="KW-0813">Transport</keyword>
<keyword evidence="9 11" id="KW-0739">Sodium transport</keyword>
<dbReference type="Gene3D" id="2.60.470.10">
    <property type="entry name" value="Acid-sensing ion channels like domains"/>
    <property type="match status" value="1"/>
</dbReference>
<dbReference type="AlphaFoldDB" id="A0A7M7SUJ3"/>
<reference evidence="14" key="2">
    <citation type="submission" date="2021-01" db="UniProtKB">
        <authorList>
            <consortium name="EnsemblMetazoa"/>
        </authorList>
    </citation>
    <scope>IDENTIFICATION</scope>
</reference>
<feature type="transmembrane region" description="Helical" evidence="13">
    <location>
        <begin position="71"/>
        <end position="93"/>
    </location>
</feature>
<dbReference type="OrthoDB" id="6238402at2759"/>
<dbReference type="EnsemblMetazoa" id="XM_030976375">
    <property type="protein sequence ID" value="XP_030832235"/>
    <property type="gene ID" value="LOC105446529"/>
</dbReference>
<evidence type="ECO:0000256" key="12">
    <source>
        <dbReference type="SAM" id="MobiDB-lite"/>
    </source>
</evidence>
<evidence type="ECO:0000256" key="7">
    <source>
        <dbReference type="ARBA" id="ARBA00023065"/>
    </source>
</evidence>
<name>A0A7M7SUJ3_STRPU</name>
<dbReference type="PRINTS" id="PR01078">
    <property type="entry name" value="AMINACHANNEL"/>
</dbReference>
<evidence type="ECO:0000256" key="2">
    <source>
        <dbReference type="ARBA" id="ARBA00022448"/>
    </source>
</evidence>
<keyword evidence="7 11" id="KW-0406">Ion transport</keyword>
<evidence type="ECO:0000256" key="10">
    <source>
        <dbReference type="ARBA" id="ARBA00023303"/>
    </source>
</evidence>
<sequence length="614" mass="69858">MEINQFKFVRNLKTNKHILSAYVLFSIRVKETDKDLADLDSANAVLVDYSGVTTAHGIPRIITSKSVKSRLFWSFVTLIASGAFLWQGSLLLLDFNKHPYTTQINVVARTELQFPAVTVCNINMMRRSAMINTRFESLIQTDDNAIEGDADYATWWFDMPTDETSASASGLVTGSGSDSSGDATTDGSSTYSMTNFTEIPDENNATNVLSSPPTVIPPIATDADLDAATSNAETATATTATDTRENFSEYEWWDPGWDTDDFDYQEYDWTNVSHDYDWEGFYKQSTADDFSDLLEAVHPTREELKVMGHQAEDFLLQCTFDRRNHTTRKYDYIKPLMMFFIGHTGLHLTLFTEHPEYVGLFAQEAGVRVAIHPPNVFPFPEDDGVVASTGQATDIAMRQSYFKRLPHPHGNCTDRSRTNFTSEEYAYTTRACVKSCVQQQLFDKCGCVTDIIMNETFCSPRNRSQQVCRQATEQFYNECQLPWNCPIACDLLDYLIYFQLWCRERSSVRPTFIYLYWKKVNFVKTSCSLICLVHRNNLARVRIYFEELNYEQMIQNPKYTIESLLGGIGGLLGLYIGFSVITVCEVGVLVVDLVKFLFRKAYSRNKVVPIDFKS</sequence>
<dbReference type="Proteomes" id="UP000007110">
    <property type="component" value="Unassembled WGS sequence"/>
</dbReference>
<feature type="transmembrane region" description="Helical" evidence="13">
    <location>
        <begin position="564"/>
        <end position="594"/>
    </location>
</feature>
<dbReference type="RefSeq" id="XP_030832235.1">
    <property type="nucleotide sequence ID" value="XM_030976375.1"/>
</dbReference>
<keyword evidence="5 13" id="KW-1133">Transmembrane helix</keyword>
<dbReference type="OMA" id="RSAMINT"/>
<keyword evidence="15" id="KW-1185">Reference proteome</keyword>
<evidence type="ECO:0000256" key="6">
    <source>
        <dbReference type="ARBA" id="ARBA00023053"/>
    </source>
</evidence>
<evidence type="ECO:0000256" key="4">
    <source>
        <dbReference type="ARBA" id="ARBA00022692"/>
    </source>
</evidence>
<evidence type="ECO:0000313" key="14">
    <source>
        <dbReference type="EnsemblMetazoa" id="XP_030832235"/>
    </source>
</evidence>
<dbReference type="Gene3D" id="1.10.287.770">
    <property type="entry name" value="YojJ-like"/>
    <property type="match status" value="1"/>
</dbReference>
<dbReference type="GO" id="GO:0015280">
    <property type="term" value="F:ligand-gated sodium channel activity"/>
    <property type="evidence" value="ECO:0000318"/>
    <property type="project" value="GO_Central"/>
</dbReference>